<dbReference type="Proteomes" id="UP000822688">
    <property type="component" value="Chromosome V"/>
</dbReference>
<gene>
    <name evidence="2" type="ORF">KC19_VG061000</name>
</gene>
<keyword evidence="1" id="KW-0732">Signal</keyword>
<evidence type="ECO:0000256" key="1">
    <source>
        <dbReference type="SAM" id="SignalP"/>
    </source>
</evidence>
<feature type="chain" id="PRO_5035881567" description="Secreted protein" evidence="1">
    <location>
        <begin position="21"/>
        <end position="65"/>
    </location>
</feature>
<sequence>MQFLLFVLRLILFRWFRVTSRRLLWQSLGIWRASATLKTDVGVGSEAACGVSLLKVDFVQVSLEA</sequence>
<evidence type="ECO:0008006" key="4">
    <source>
        <dbReference type="Google" id="ProtNLM"/>
    </source>
</evidence>
<feature type="signal peptide" evidence="1">
    <location>
        <begin position="1"/>
        <end position="20"/>
    </location>
</feature>
<organism evidence="2 3">
    <name type="scientific">Ceratodon purpureus</name>
    <name type="common">Fire moss</name>
    <name type="synonym">Dicranum purpureum</name>
    <dbReference type="NCBI Taxonomy" id="3225"/>
    <lineage>
        <taxon>Eukaryota</taxon>
        <taxon>Viridiplantae</taxon>
        <taxon>Streptophyta</taxon>
        <taxon>Embryophyta</taxon>
        <taxon>Bryophyta</taxon>
        <taxon>Bryophytina</taxon>
        <taxon>Bryopsida</taxon>
        <taxon>Dicranidae</taxon>
        <taxon>Pseudoditrichales</taxon>
        <taxon>Ditrichaceae</taxon>
        <taxon>Ceratodon</taxon>
    </lineage>
</organism>
<protein>
    <recommendedName>
        <fullName evidence="4">Secreted protein</fullName>
    </recommendedName>
</protein>
<keyword evidence="3" id="KW-1185">Reference proteome</keyword>
<reference evidence="2" key="1">
    <citation type="submission" date="2020-06" db="EMBL/GenBank/DDBJ databases">
        <title>WGS assembly of Ceratodon purpureus strain R40.</title>
        <authorList>
            <person name="Carey S.B."/>
            <person name="Jenkins J."/>
            <person name="Shu S."/>
            <person name="Lovell J.T."/>
            <person name="Sreedasyam A."/>
            <person name="Maumus F."/>
            <person name="Tiley G.P."/>
            <person name="Fernandez-Pozo N."/>
            <person name="Barry K."/>
            <person name="Chen C."/>
            <person name="Wang M."/>
            <person name="Lipzen A."/>
            <person name="Daum C."/>
            <person name="Saski C.A."/>
            <person name="Payton A.C."/>
            <person name="Mcbreen J.C."/>
            <person name="Conrad R.E."/>
            <person name="Kollar L.M."/>
            <person name="Olsson S."/>
            <person name="Huttunen S."/>
            <person name="Landis J.B."/>
            <person name="Wickett N.J."/>
            <person name="Johnson M.G."/>
            <person name="Rensing S.A."/>
            <person name="Grimwood J."/>
            <person name="Schmutz J."/>
            <person name="Mcdaniel S.F."/>
        </authorList>
    </citation>
    <scope>NUCLEOTIDE SEQUENCE</scope>
    <source>
        <strain evidence="2">R40</strain>
    </source>
</reference>
<evidence type="ECO:0000313" key="3">
    <source>
        <dbReference type="Proteomes" id="UP000822688"/>
    </source>
</evidence>
<dbReference type="EMBL" id="CM026426">
    <property type="protein sequence ID" value="KAG0572005.1"/>
    <property type="molecule type" value="Genomic_DNA"/>
</dbReference>
<dbReference type="AlphaFoldDB" id="A0A8T0HMI6"/>
<accession>A0A8T0HMI6</accession>
<comment type="caution">
    <text evidence="2">The sequence shown here is derived from an EMBL/GenBank/DDBJ whole genome shotgun (WGS) entry which is preliminary data.</text>
</comment>
<name>A0A8T0HMI6_CERPU</name>
<evidence type="ECO:0000313" key="2">
    <source>
        <dbReference type="EMBL" id="KAG0572005.1"/>
    </source>
</evidence>
<proteinExistence type="predicted"/>